<proteinExistence type="predicted"/>
<keyword evidence="5" id="KW-1185">Reference proteome</keyword>
<dbReference type="OrthoDB" id="5622506at2"/>
<dbReference type="AlphaFoldDB" id="A0A1G7MXF9"/>
<dbReference type="PANTHER" id="PTHR24126">
    <property type="entry name" value="ANKYRIN REPEAT, PH AND SEC7 DOMAIN CONTAINING PROTEIN SECG-RELATED"/>
    <property type="match status" value="1"/>
</dbReference>
<organism evidence="4 5">
    <name type="scientific">Terriglobus roseus</name>
    <dbReference type="NCBI Taxonomy" id="392734"/>
    <lineage>
        <taxon>Bacteria</taxon>
        <taxon>Pseudomonadati</taxon>
        <taxon>Acidobacteriota</taxon>
        <taxon>Terriglobia</taxon>
        <taxon>Terriglobales</taxon>
        <taxon>Acidobacteriaceae</taxon>
        <taxon>Terriglobus</taxon>
    </lineage>
</organism>
<dbReference type="Gene3D" id="1.25.40.20">
    <property type="entry name" value="Ankyrin repeat-containing domain"/>
    <property type="match status" value="3"/>
</dbReference>
<evidence type="ECO:0000313" key="4">
    <source>
        <dbReference type="EMBL" id="SDF66483.1"/>
    </source>
</evidence>
<feature type="repeat" description="ANK" evidence="3">
    <location>
        <begin position="101"/>
        <end position="137"/>
    </location>
</feature>
<sequence length="231" mass="25743">MDDKLTSTLRDFAAGRTDLIFKLIEAAADPNSEDESGVSLLQWCSYYGDVSAMRYLLSKGASLTSLGENFDLNGACFHGHWRLCKFLLEQGADPNFIDIRTGESPLHSTLCTTDRVRHDRVLEVLLYSGANPNVATKNGVETEGFMRDARTKGETPLHRAAAFGCEDTIELLLKHGARVDARDANGESPLSWASWYLRPDSILRLLCFDKFRVRPDRKSMRANLVGFPTVP</sequence>
<dbReference type="InterPro" id="IPR002110">
    <property type="entry name" value="Ankyrin_rpt"/>
</dbReference>
<dbReference type="EMBL" id="LT629690">
    <property type="protein sequence ID" value="SDF66483.1"/>
    <property type="molecule type" value="Genomic_DNA"/>
</dbReference>
<evidence type="ECO:0000313" key="5">
    <source>
        <dbReference type="Proteomes" id="UP000182427"/>
    </source>
</evidence>
<reference evidence="4 5" key="1">
    <citation type="submission" date="2016-10" db="EMBL/GenBank/DDBJ databases">
        <authorList>
            <person name="de Groot N.N."/>
        </authorList>
    </citation>
    <scope>NUCLEOTIDE SEQUENCE [LARGE SCALE GENOMIC DNA]</scope>
    <source>
        <strain evidence="4 5">GAS232</strain>
    </source>
</reference>
<protein>
    <submittedName>
        <fullName evidence="4">Palmitoyltransferase</fullName>
    </submittedName>
</protein>
<dbReference type="PROSITE" id="PS50297">
    <property type="entry name" value="ANK_REP_REGION"/>
    <property type="match status" value="1"/>
</dbReference>
<evidence type="ECO:0000256" key="2">
    <source>
        <dbReference type="ARBA" id="ARBA00023043"/>
    </source>
</evidence>
<dbReference type="SUPFAM" id="SSF48403">
    <property type="entry name" value="Ankyrin repeat"/>
    <property type="match status" value="1"/>
</dbReference>
<evidence type="ECO:0000256" key="3">
    <source>
        <dbReference type="PROSITE-ProRule" id="PRU00023"/>
    </source>
</evidence>
<evidence type="ECO:0000256" key="1">
    <source>
        <dbReference type="ARBA" id="ARBA00022737"/>
    </source>
</evidence>
<keyword evidence="4" id="KW-0808">Transferase</keyword>
<accession>A0A1G7MXF9</accession>
<gene>
    <name evidence="4" type="ORF">SAMN05444167_2935</name>
</gene>
<dbReference type="SMART" id="SM00248">
    <property type="entry name" value="ANK"/>
    <property type="match status" value="4"/>
</dbReference>
<feature type="repeat" description="ANK" evidence="3">
    <location>
        <begin position="152"/>
        <end position="184"/>
    </location>
</feature>
<dbReference type="InterPro" id="IPR036770">
    <property type="entry name" value="Ankyrin_rpt-contain_sf"/>
</dbReference>
<dbReference type="Proteomes" id="UP000182427">
    <property type="component" value="Chromosome I"/>
</dbReference>
<dbReference type="RefSeq" id="WP_156785141.1">
    <property type="nucleotide sequence ID" value="NZ_LT629690.1"/>
</dbReference>
<name>A0A1G7MXF9_9BACT</name>
<keyword evidence="2 3" id="KW-0040">ANK repeat</keyword>
<dbReference type="PROSITE" id="PS50088">
    <property type="entry name" value="ANK_REPEAT"/>
    <property type="match status" value="2"/>
</dbReference>
<dbReference type="Pfam" id="PF12796">
    <property type="entry name" value="Ank_2"/>
    <property type="match status" value="2"/>
</dbReference>
<dbReference type="GO" id="GO:0016740">
    <property type="term" value="F:transferase activity"/>
    <property type="evidence" value="ECO:0007669"/>
    <property type="project" value="UniProtKB-KW"/>
</dbReference>
<keyword evidence="1" id="KW-0677">Repeat</keyword>